<dbReference type="InterPro" id="IPR003660">
    <property type="entry name" value="HAMP_dom"/>
</dbReference>
<keyword evidence="5" id="KW-0547">Nucleotide-binding</keyword>
<evidence type="ECO:0000256" key="6">
    <source>
        <dbReference type="ARBA" id="ARBA00022777"/>
    </source>
</evidence>
<comment type="catalytic activity">
    <reaction evidence="1">
        <text>ATP + protein L-histidine = ADP + protein N-phospho-L-histidine.</text>
        <dbReference type="EC" id="2.7.13.3"/>
    </reaction>
</comment>
<keyword evidence="10" id="KW-0472">Membrane</keyword>
<dbReference type="PANTHER" id="PTHR44936:SF10">
    <property type="entry name" value="SENSOR PROTEIN RSTB"/>
    <property type="match status" value="1"/>
</dbReference>
<accession>A0ABR7L5C8</accession>
<dbReference type="InterPro" id="IPR050980">
    <property type="entry name" value="2C_sensor_his_kinase"/>
</dbReference>
<keyword evidence="7" id="KW-0067">ATP-binding</keyword>
<feature type="transmembrane region" description="Helical" evidence="10">
    <location>
        <begin position="609"/>
        <end position="627"/>
    </location>
</feature>
<dbReference type="Proteomes" id="UP000734823">
    <property type="component" value="Unassembled WGS sequence"/>
</dbReference>
<sequence length="735" mass="76162">MESQIPESGFPSGVAIPSLCLLILLLALAGLSKVLLDGRAVDEVPRAFVDSQERLAADTARSTGASATQSLSDLRLATSAQAEQPVEHLLDKLVQQSRWRGAAVLNRADRALVATRGEQVPIDAVATDPADALGTVVAGNGDLLLITSVSLPHDRVLVATSVLKLPKADPDPALRQSLHLTTFAGQAIGVSRAPLPPSDPALDGLVAQAGRDAAGESGRGSLLGPGGADTRATVAYAAVTASGGAHRLDLAVVTVGYVPVDGTAVGGSGTIPALLLAAVVIGGFLLVRLFVVRPVRRLRADALAVAGGDLDAPVRTSGTRETNRIAAAVETCRAELTDSEDPGTRPRGIPAMVVVSVAAVAVVSWSAGVVTLLNDHAAPVPDVLVTSLRAQTDRAGDALRRSVNDGLADLADVVALSGADGHDAVRASAERLAEGQSRYRSVYLVDKSGAALAHVGRTPLRATERSPIKQGIRQQNSSGRVPVIFAHVPLPDGKHTLVGEFDIDHIAAVLALAPGRARLVDAEFRTISATSGYVAFEQVTDLGLRDSVVRAQRGDVIAEVRMVGTREAIVASAALSGGDAGKLGWTVVAEAPVAELALSANNLRKQAELVALIGVLLAALMFGWHLFGLVNPLRRVAAAADRLAAGDADAVIYPQRHDEIGTIASCLEVCRQAVNDGHGRLGEVRRPHGSANEETTLMRPVEKPEPAKSANVPNVDLPRQLPARRPSARSGSGSR</sequence>
<comment type="caution">
    <text evidence="12">The sequence shown here is derived from an EMBL/GenBank/DDBJ whole genome shotgun (WGS) entry which is preliminary data.</text>
</comment>
<proteinExistence type="predicted"/>
<evidence type="ECO:0000256" key="7">
    <source>
        <dbReference type="ARBA" id="ARBA00022840"/>
    </source>
</evidence>
<feature type="transmembrane region" description="Helical" evidence="10">
    <location>
        <begin position="273"/>
        <end position="291"/>
    </location>
</feature>
<dbReference type="EC" id="2.7.13.3" evidence="2"/>
<feature type="domain" description="HAMP" evidence="11">
    <location>
        <begin position="627"/>
        <end position="679"/>
    </location>
</feature>
<evidence type="ECO:0000256" key="4">
    <source>
        <dbReference type="ARBA" id="ARBA00022692"/>
    </source>
</evidence>
<evidence type="ECO:0000256" key="9">
    <source>
        <dbReference type="SAM" id="MobiDB-lite"/>
    </source>
</evidence>
<keyword evidence="4 10" id="KW-0812">Transmembrane</keyword>
<keyword evidence="3" id="KW-0808">Transferase</keyword>
<dbReference type="PROSITE" id="PS50885">
    <property type="entry name" value="HAMP"/>
    <property type="match status" value="2"/>
</dbReference>
<dbReference type="SMART" id="SM00304">
    <property type="entry name" value="HAMP"/>
    <property type="match status" value="2"/>
</dbReference>
<name>A0ABR7L5C8_9PSEU</name>
<keyword evidence="8 10" id="KW-1133">Transmembrane helix</keyword>
<evidence type="ECO:0000256" key="2">
    <source>
        <dbReference type="ARBA" id="ARBA00012438"/>
    </source>
</evidence>
<feature type="compositionally biased region" description="Low complexity" evidence="9">
    <location>
        <begin position="723"/>
        <end position="735"/>
    </location>
</feature>
<feature type="region of interest" description="Disordered" evidence="9">
    <location>
        <begin position="679"/>
        <end position="735"/>
    </location>
</feature>
<keyword evidence="13" id="KW-1185">Reference proteome</keyword>
<protein>
    <recommendedName>
        <fullName evidence="2">histidine kinase</fullName>
        <ecNumber evidence="2">2.7.13.3</ecNumber>
    </recommendedName>
</protein>
<dbReference type="Gene3D" id="6.10.340.10">
    <property type="match status" value="2"/>
</dbReference>
<keyword evidence="6" id="KW-0418">Kinase</keyword>
<evidence type="ECO:0000256" key="5">
    <source>
        <dbReference type="ARBA" id="ARBA00022741"/>
    </source>
</evidence>
<dbReference type="CDD" id="cd06225">
    <property type="entry name" value="HAMP"/>
    <property type="match status" value="1"/>
</dbReference>
<dbReference type="EMBL" id="JABVED010000005">
    <property type="protein sequence ID" value="MBC6447875.1"/>
    <property type="molecule type" value="Genomic_DNA"/>
</dbReference>
<evidence type="ECO:0000313" key="13">
    <source>
        <dbReference type="Proteomes" id="UP000734823"/>
    </source>
</evidence>
<evidence type="ECO:0000256" key="8">
    <source>
        <dbReference type="ARBA" id="ARBA00022989"/>
    </source>
</evidence>
<evidence type="ECO:0000313" key="12">
    <source>
        <dbReference type="EMBL" id="MBC6447875.1"/>
    </source>
</evidence>
<dbReference type="Pfam" id="PF00672">
    <property type="entry name" value="HAMP"/>
    <property type="match status" value="2"/>
</dbReference>
<feature type="transmembrane region" description="Helical" evidence="10">
    <location>
        <begin position="15"/>
        <end position="36"/>
    </location>
</feature>
<gene>
    <name evidence="12" type="ORF">GPZ80_11905</name>
</gene>
<dbReference type="PANTHER" id="PTHR44936">
    <property type="entry name" value="SENSOR PROTEIN CREC"/>
    <property type="match status" value="1"/>
</dbReference>
<evidence type="ECO:0000256" key="3">
    <source>
        <dbReference type="ARBA" id="ARBA00022679"/>
    </source>
</evidence>
<dbReference type="SUPFAM" id="SSF158472">
    <property type="entry name" value="HAMP domain-like"/>
    <property type="match status" value="1"/>
</dbReference>
<dbReference type="RefSeq" id="WP_187220363.1">
    <property type="nucleotide sequence ID" value="NZ_JABVED010000005.1"/>
</dbReference>
<evidence type="ECO:0000259" key="11">
    <source>
        <dbReference type="PROSITE" id="PS50885"/>
    </source>
</evidence>
<evidence type="ECO:0000256" key="1">
    <source>
        <dbReference type="ARBA" id="ARBA00000085"/>
    </source>
</evidence>
<evidence type="ECO:0000256" key="10">
    <source>
        <dbReference type="SAM" id="Phobius"/>
    </source>
</evidence>
<reference evidence="12 13" key="1">
    <citation type="submission" date="2020-06" db="EMBL/GenBank/DDBJ databases">
        <title>Actinokineospora xiongansis sp. nov., isolated from soil of Baiyangdian.</title>
        <authorList>
            <person name="Zhang X."/>
        </authorList>
    </citation>
    <scope>NUCLEOTIDE SEQUENCE [LARGE SCALE GENOMIC DNA]</scope>
    <source>
        <strain evidence="12 13">HBU206404</strain>
    </source>
</reference>
<organism evidence="12 13">
    <name type="scientific">Actinokineospora xionganensis</name>
    <dbReference type="NCBI Taxonomy" id="2684470"/>
    <lineage>
        <taxon>Bacteria</taxon>
        <taxon>Bacillati</taxon>
        <taxon>Actinomycetota</taxon>
        <taxon>Actinomycetes</taxon>
        <taxon>Pseudonocardiales</taxon>
        <taxon>Pseudonocardiaceae</taxon>
        <taxon>Actinokineospora</taxon>
    </lineage>
</organism>
<feature type="domain" description="HAMP" evidence="11">
    <location>
        <begin position="289"/>
        <end position="341"/>
    </location>
</feature>